<reference evidence="2 3" key="1">
    <citation type="journal article" date="2018" name="PLoS Genet.">
        <title>Population sequencing reveals clonal diversity and ancestral inbreeding in the grapevine cultivar Chardonnay.</title>
        <authorList>
            <person name="Roach M.J."/>
            <person name="Johnson D.L."/>
            <person name="Bohlmann J."/>
            <person name="van Vuuren H.J."/>
            <person name="Jones S.J."/>
            <person name="Pretorius I.S."/>
            <person name="Schmidt S.A."/>
            <person name="Borneman A.R."/>
        </authorList>
    </citation>
    <scope>NUCLEOTIDE SEQUENCE [LARGE SCALE GENOMIC DNA]</scope>
    <source>
        <strain evidence="3">cv. Chardonnay</strain>
        <tissue evidence="2">Leaf</tissue>
    </source>
</reference>
<keyword evidence="1" id="KW-1133">Transmembrane helix</keyword>
<name>A0A438IM20_VITVI</name>
<keyword evidence="1" id="KW-0472">Membrane</keyword>
<comment type="caution">
    <text evidence="2">The sequence shown here is derived from an EMBL/GenBank/DDBJ whole genome shotgun (WGS) entry which is preliminary data.</text>
</comment>
<dbReference type="Proteomes" id="UP000288805">
    <property type="component" value="Unassembled WGS sequence"/>
</dbReference>
<sequence>MSTFISLVSTWNYLGSVTAGFGSEIVLDKYKFPRPLILTLILLSCVGHLLIAFNIKDGLYGLAQWVPIYTMYWWPDVYKIKRQKGKWQLGGSKEVLVRT</sequence>
<keyword evidence="1" id="KW-0812">Transmembrane</keyword>
<evidence type="ECO:0000256" key="1">
    <source>
        <dbReference type="SAM" id="Phobius"/>
    </source>
</evidence>
<dbReference type="AlphaFoldDB" id="A0A438IM20"/>
<evidence type="ECO:0000313" key="2">
    <source>
        <dbReference type="EMBL" id="RVW97731.1"/>
    </source>
</evidence>
<accession>A0A438IM20</accession>
<protein>
    <submittedName>
        <fullName evidence="2">Uncharacterized protein</fullName>
    </submittedName>
</protein>
<evidence type="ECO:0000313" key="3">
    <source>
        <dbReference type="Proteomes" id="UP000288805"/>
    </source>
</evidence>
<feature type="transmembrane region" description="Helical" evidence="1">
    <location>
        <begin position="36"/>
        <end position="55"/>
    </location>
</feature>
<dbReference type="EMBL" id="QGNW01000098">
    <property type="protein sequence ID" value="RVW97731.1"/>
    <property type="molecule type" value="Genomic_DNA"/>
</dbReference>
<organism evidence="2 3">
    <name type="scientific">Vitis vinifera</name>
    <name type="common">Grape</name>
    <dbReference type="NCBI Taxonomy" id="29760"/>
    <lineage>
        <taxon>Eukaryota</taxon>
        <taxon>Viridiplantae</taxon>
        <taxon>Streptophyta</taxon>
        <taxon>Embryophyta</taxon>
        <taxon>Tracheophyta</taxon>
        <taxon>Spermatophyta</taxon>
        <taxon>Magnoliopsida</taxon>
        <taxon>eudicotyledons</taxon>
        <taxon>Gunneridae</taxon>
        <taxon>Pentapetalae</taxon>
        <taxon>rosids</taxon>
        <taxon>Vitales</taxon>
        <taxon>Vitaceae</taxon>
        <taxon>Viteae</taxon>
        <taxon>Vitis</taxon>
    </lineage>
</organism>
<gene>
    <name evidence="2" type="ORF">CK203_028039</name>
</gene>
<proteinExistence type="predicted"/>